<proteinExistence type="predicted"/>
<reference evidence="1 2" key="1">
    <citation type="submission" date="2021-06" db="EMBL/GenBank/DDBJ databases">
        <title>Caerostris extrusa draft genome.</title>
        <authorList>
            <person name="Kono N."/>
            <person name="Arakawa K."/>
        </authorList>
    </citation>
    <scope>NUCLEOTIDE SEQUENCE [LARGE SCALE GENOMIC DNA]</scope>
</reference>
<comment type="caution">
    <text evidence="1">The sequence shown here is derived from an EMBL/GenBank/DDBJ whole genome shotgun (WGS) entry which is preliminary data.</text>
</comment>
<evidence type="ECO:0000313" key="2">
    <source>
        <dbReference type="Proteomes" id="UP001054945"/>
    </source>
</evidence>
<organism evidence="1 2">
    <name type="scientific">Caerostris extrusa</name>
    <name type="common">Bark spider</name>
    <name type="synonym">Caerostris bankana</name>
    <dbReference type="NCBI Taxonomy" id="172846"/>
    <lineage>
        <taxon>Eukaryota</taxon>
        <taxon>Metazoa</taxon>
        <taxon>Ecdysozoa</taxon>
        <taxon>Arthropoda</taxon>
        <taxon>Chelicerata</taxon>
        <taxon>Arachnida</taxon>
        <taxon>Araneae</taxon>
        <taxon>Araneomorphae</taxon>
        <taxon>Entelegynae</taxon>
        <taxon>Araneoidea</taxon>
        <taxon>Araneidae</taxon>
        <taxon>Caerostris</taxon>
    </lineage>
</organism>
<dbReference type="AlphaFoldDB" id="A0AAV4PSS2"/>
<sequence length="86" mass="9306">MPKDQEGIASYSLCELQSLLKKVTIEVRHTNKLLGGNISSSRIAAPPFSAILDEILPPSSNASPVMPSLSYCTFQLLHIGDKLPII</sequence>
<dbReference type="EMBL" id="BPLR01005041">
    <property type="protein sequence ID" value="GIX99390.1"/>
    <property type="molecule type" value="Genomic_DNA"/>
</dbReference>
<evidence type="ECO:0000313" key="1">
    <source>
        <dbReference type="EMBL" id="GIX99390.1"/>
    </source>
</evidence>
<gene>
    <name evidence="1" type="ORF">CEXT_612061</name>
</gene>
<dbReference type="Proteomes" id="UP001054945">
    <property type="component" value="Unassembled WGS sequence"/>
</dbReference>
<name>A0AAV4PSS2_CAEEX</name>
<keyword evidence="2" id="KW-1185">Reference proteome</keyword>
<accession>A0AAV4PSS2</accession>
<protein>
    <submittedName>
        <fullName evidence="1">Uncharacterized protein</fullName>
    </submittedName>
</protein>